<evidence type="ECO:0000256" key="8">
    <source>
        <dbReference type="SAM" id="Phobius"/>
    </source>
</evidence>
<evidence type="ECO:0000313" key="11">
    <source>
        <dbReference type="Proteomes" id="UP000279446"/>
    </source>
</evidence>
<evidence type="ECO:0000256" key="3">
    <source>
        <dbReference type="ARBA" id="ARBA00022475"/>
    </source>
</evidence>
<protein>
    <submittedName>
        <fullName evidence="10">MMPL family transporter</fullName>
    </submittedName>
</protein>
<keyword evidence="5 8" id="KW-1133">Transmembrane helix</keyword>
<keyword evidence="11" id="KW-1185">Reference proteome</keyword>
<dbReference type="OrthoDB" id="2365435at2"/>
<feature type="transmembrane region" description="Helical" evidence="8">
    <location>
        <begin position="693"/>
        <end position="712"/>
    </location>
</feature>
<proteinExistence type="inferred from homology"/>
<feature type="transmembrane region" description="Helical" evidence="8">
    <location>
        <begin position="335"/>
        <end position="358"/>
    </location>
</feature>
<feature type="transmembrane region" description="Helical" evidence="8">
    <location>
        <begin position="20"/>
        <end position="39"/>
    </location>
</feature>
<feature type="compositionally biased region" description="Basic residues" evidence="7">
    <location>
        <begin position="377"/>
        <end position="393"/>
    </location>
</feature>
<feature type="region of interest" description="Disordered" evidence="7">
    <location>
        <begin position="376"/>
        <end position="396"/>
    </location>
</feature>
<dbReference type="GO" id="GO:0005886">
    <property type="term" value="C:plasma membrane"/>
    <property type="evidence" value="ECO:0007669"/>
    <property type="project" value="UniProtKB-SubCell"/>
</dbReference>
<feature type="transmembrane region" description="Helical" evidence="8">
    <location>
        <begin position="620"/>
        <end position="645"/>
    </location>
</feature>
<name>A0A3S1DP06_9BACL</name>
<dbReference type="InterPro" id="IPR001036">
    <property type="entry name" value="Acrflvin-R"/>
</dbReference>
<organism evidence="10 11">
    <name type="scientific">Paenibacillus anaericanus</name>
    <dbReference type="NCBI Taxonomy" id="170367"/>
    <lineage>
        <taxon>Bacteria</taxon>
        <taxon>Bacillati</taxon>
        <taxon>Bacillota</taxon>
        <taxon>Bacilli</taxon>
        <taxon>Bacillales</taxon>
        <taxon>Paenibacillaceae</taxon>
        <taxon>Paenibacillus</taxon>
    </lineage>
</organism>
<dbReference type="InterPro" id="IPR000731">
    <property type="entry name" value="SSD"/>
</dbReference>
<dbReference type="PROSITE" id="PS50156">
    <property type="entry name" value="SSD"/>
    <property type="match status" value="2"/>
</dbReference>
<feature type="transmembrane region" description="Helical" evidence="8">
    <location>
        <begin position="226"/>
        <end position="247"/>
    </location>
</feature>
<dbReference type="GO" id="GO:0022857">
    <property type="term" value="F:transmembrane transporter activity"/>
    <property type="evidence" value="ECO:0007669"/>
    <property type="project" value="InterPro"/>
</dbReference>
<keyword evidence="3" id="KW-1003">Cell membrane</keyword>
<evidence type="ECO:0000313" key="10">
    <source>
        <dbReference type="EMBL" id="RUT43937.1"/>
    </source>
</evidence>
<feature type="transmembrane region" description="Helical" evidence="8">
    <location>
        <begin position="666"/>
        <end position="687"/>
    </location>
</feature>
<feature type="transmembrane region" description="Helical" evidence="8">
    <location>
        <begin position="587"/>
        <end position="608"/>
    </location>
</feature>
<keyword evidence="6 8" id="KW-0472">Membrane</keyword>
<feature type="domain" description="SSD" evidence="9">
    <location>
        <begin position="252"/>
        <end position="356"/>
    </location>
</feature>
<evidence type="ECO:0000256" key="7">
    <source>
        <dbReference type="SAM" id="MobiDB-lite"/>
    </source>
</evidence>
<feature type="transmembrane region" description="Helical" evidence="8">
    <location>
        <begin position="563"/>
        <end position="580"/>
    </location>
</feature>
<evidence type="ECO:0000256" key="6">
    <source>
        <dbReference type="ARBA" id="ARBA00023136"/>
    </source>
</evidence>
<feature type="transmembrane region" description="Helical" evidence="8">
    <location>
        <begin position="302"/>
        <end position="323"/>
    </location>
</feature>
<gene>
    <name evidence="10" type="ORF">EJP82_18510</name>
</gene>
<feature type="transmembrane region" description="Helical" evidence="8">
    <location>
        <begin position="259"/>
        <end position="281"/>
    </location>
</feature>
<accession>A0A3S1DP06</accession>
<keyword evidence="4 8" id="KW-0812">Transmembrane</keyword>
<dbReference type="Pfam" id="PF03176">
    <property type="entry name" value="MMPL"/>
    <property type="match status" value="2"/>
</dbReference>
<comment type="caution">
    <text evidence="10">The sequence shown here is derived from an EMBL/GenBank/DDBJ whole genome shotgun (WGS) entry which is preliminary data.</text>
</comment>
<evidence type="ECO:0000256" key="1">
    <source>
        <dbReference type="ARBA" id="ARBA00004651"/>
    </source>
</evidence>
<dbReference type="PRINTS" id="PR00702">
    <property type="entry name" value="ACRIFLAVINRP"/>
</dbReference>
<feature type="transmembrane region" description="Helical" evidence="8">
    <location>
        <begin position="201"/>
        <end position="219"/>
    </location>
</feature>
<evidence type="ECO:0000256" key="5">
    <source>
        <dbReference type="ARBA" id="ARBA00022989"/>
    </source>
</evidence>
<comment type="similarity">
    <text evidence="2">Belongs to the resistance-nodulation-cell division (RND) (TC 2.A.6) family. MmpL subfamily.</text>
</comment>
<dbReference type="Gene3D" id="1.20.1640.10">
    <property type="entry name" value="Multidrug efflux transporter AcrB transmembrane domain"/>
    <property type="match status" value="2"/>
</dbReference>
<feature type="transmembrane region" description="Helical" evidence="8">
    <location>
        <begin position="405"/>
        <end position="423"/>
    </location>
</feature>
<dbReference type="InterPro" id="IPR004869">
    <property type="entry name" value="MMPL_dom"/>
</dbReference>
<dbReference type="PANTHER" id="PTHR33406:SF6">
    <property type="entry name" value="MEMBRANE PROTEIN YDGH-RELATED"/>
    <property type="match status" value="1"/>
</dbReference>
<evidence type="ECO:0000259" key="9">
    <source>
        <dbReference type="PROSITE" id="PS50156"/>
    </source>
</evidence>
<dbReference type="EMBL" id="RZNY01000016">
    <property type="protein sequence ID" value="RUT43937.1"/>
    <property type="molecule type" value="Genomic_DNA"/>
</dbReference>
<comment type="subcellular location">
    <subcellularLocation>
        <location evidence="1">Cell membrane</location>
        <topology evidence="1">Multi-pass membrane protein</topology>
    </subcellularLocation>
</comment>
<sequence length="748" mass="81578">MDILLERMGRWVAGRRTKWVTLVAWIVLAGVLSAVWPGVNQKEDNTAANLDSLQPSVQAGLLSEEEFPSDSGLPALLVWKRDGGLLDEDYENIQKLTAYFTQNPLEGQELVVPFDRIPLPALKQQASEDGTAIVLPFFFNKNIDSDLLKQGIAQIQEQVKTDFGSDPFAAKLDDHGELSVRVSGPAGVSLDAVGLFSNADVSLLMATVLLVLVLLLLIYRSPILAIIPLIAVGFAYGVTSPILGKMADMGWITFDSQSISIMTVLLFGAGTDYCLFLISRFRQLLMEEKDKSKALVRAFRDSSGAIAMSGFTVVMALLVLLFAKYGSVHRFAVPFSLSILIMGIASLTLVPALLAIFGRVSFYPLVPRTPEMAAERARKKGKANISKSHKKSGGRVGRVVTKRPWLIVIVTLVILGGFAGNALRIEYTVDILSSFPEDSPSREGFAVIADKFTPGELAPVKLMVDTQGKEVPLEKTFSELPFVSKVSEITQGKNNNEINAIDIEFNLNPYSNEAMKHIPDIRNAAVQVLKDAGVTSPEERVWVGGLTSTQFDTEATNARDQQVIIPIVIGLIAILLLAYLRSVVAMIYLILTVVLSYFSALGLGWFVIHDIMGATAIQGLIPLYAFVFLVALGEDYNIFLISSIWKKRKSMPLKQAIQEGVTETGGVITSAGLILAGTFAVLATLPIQVLVQFGLICAIGVLLDTFVVRPLLVPAITMLLGRWAFWPGTVEGKTEISQHSYHKQKQLK</sequence>
<dbReference type="InterPro" id="IPR050545">
    <property type="entry name" value="Mycobact_MmpL"/>
</dbReference>
<dbReference type="RefSeq" id="WP_127193559.1">
    <property type="nucleotide sequence ID" value="NZ_RZNY01000016.1"/>
</dbReference>
<feature type="domain" description="SSD" evidence="9">
    <location>
        <begin position="590"/>
        <end position="718"/>
    </location>
</feature>
<evidence type="ECO:0000256" key="2">
    <source>
        <dbReference type="ARBA" id="ARBA00010157"/>
    </source>
</evidence>
<dbReference type="SUPFAM" id="SSF82866">
    <property type="entry name" value="Multidrug efflux transporter AcrB transmembrane domain"/>
    <property type="match status" value="2"/>
</dbReference>
<reference evidence="10 11" key="1">
    <citation type="submission" date="2018-12" db="EMBL/GenBank/DDBJ databases">
        <authorList>
            <person name="Sun L."/>
            <person name="Chen Z."/>
        </authorList>
    </citation>
    <scope>NUCLEOTIDE SEQUENCE [LARGE SCALE GENOMIC DNA]</scope>
    <source>
        <strain evidence="10 11">DSM 15890</strain>
    </source>
</reference>
<dbReference type="AlphaFoldDB" id="A0A3S1DP06"/>
<dbReference type="PANTHER" id="PTHR33406">
    <property type="entry name" value="MEMBRANE PROTEIN MJ1562-RELATED"/>
    <property type="match status" value="1"/>
</dbReference>
<evidence type="ECO:0000256" key="4">
    <source>
        <dbReference type="ARBA" id="ARBA00022692"/>
    </source>
</evidence>
<dbReference type="Proteomes" id="UP000279446">
    <property type="component" value="Unassembled WGS sequence"/>
</dbReference>